<dbReference type="EMBL" id="PFET01000006">
    <property type="protein sequence ID" value="PJE76035.1"/>
    <property type="molecule type" value="Genomic_DNA"/>
</dbReference>
<feature type="transmembrane region" description="Helical" evidence="1">
    <location>
        <begin position="26"/>
        <end position="43"/>
    </location>
</feature>
<evidence type="ECO:0000313" key="2">
    <source>
        <dbReference type="EMBL" id="PJE76035.1"/>
    </source>
</evidence>
<evidence type="ECO:0000313" key="3">
    <source>
        <dbReference type="Proteomes" id="UP000231152"/>
    </source>
</evidence>
<organism evidence="2 3">
    <name type="scientific">Candidatus Uhrbacteria bacterium CG10_big_fil_rev_8_21_14_0_10_48_11</name>
    <dbReference type="NCBI Taxonomy" id="1975037"/>
    <lineage>
        <taxon>Bacteria</taxon>
        <taxon>Candidatus Uhriibacteriota</taxon>
    </lineage>
</organism>
<feature type="transmembrane region" description="Helical" evidence="1">
    <location>
        <begin position="49"/>
        <end position="71"/>
    </location>
</feature>
<evidence type="ECO:0008006" key="4">
    <source>
        <dbReference type="Google" id="ProtNLM"/>
    </source>
</evidence>
<name>A0A2M8LF31_9BACT</name>
<dbReference type="Proteomes" id="UP000231152">
    <property type="component" value="Unassembled WGS sequence"/>
</dbReference>
<sequence length="73" mass="8332">MPIPPLDGSHVLFALLPPHYDHIAQFLRQYGMFLFLIFILFFVNLITPIIFWLAHILLGQAGFLVLLQTLLAA</sequence>
<evidence type="ECO:0000256" key="1">
    <source>
        <dbReference type="SAM" id="Phobius"/>
    </source>
</evidence>
<dbReference type="AlphaFoldDB" id="A0A2M8LF31"/>
<keyword evidence="1" id="KW-0472">Membrane</keyword>
<reference evidence="2 3" key="1">
    <citation type="submission" date="2017-09" db="EMBL/GenBank/DDBJ databases">
        <title>Depth-based differentiation of microbial function through sediment-hosted aquifers and enrichment of novel symbionts in the deep terrestrial subsurface.</title>
        <authorList>
            <person name="Probst A.J."/>
            <person name="Ladd B."/>
            <person name="Jarett J.K."/>
            <person name="Geller-Mcgrath D.E."/>
            <person name="Sieber C.M."/>
            <person name="Emerson J.B."/>
            <person name="Anantharaman K."/>
            <person name="Thomas B.C."/>
            <person name="Malmstrom R."/>
            <person name="Stieglmeier M."/>
            <person name="Klingl A."/>
            <person name="Woyke T."/>
            <person name="Ryan C.M."/>
            <person name="Banfield J.F."/>
        </authorList>
    </citation>
    <scope>NUCLEOTIDE SEQUENCE [LARGE SCALE GENOMIC DNA]</scope>
    <source>
        <strain evidence="2">CG10_big_fil_rev_8_21_14_0_10_48_11</strain>
    </source>
</reference>
<accession>A0A2M8LF31</accession>
<comment type="caution">
    <text evidence="2">The sequence shown here is derived from an EMBL/GenBank/DDBJ whole genome shotgun (WGS) entry which is preliminary data.</text>
</comment>
<gene>
    <name evidence="2" type="ORF">COV04_01675</name>
</gene>
<keyword evidence="1" id="KW-0812">Transmembrane</keyword>
<proteinExistence type="predicted"/>
<keyword evidence="1" id="KW-1133">Transmembrane helix</keyword>
<protein>
    <recommendedName>
        <fullName evidence="4">Peptidase M50 domain-containing protein</fullName>
    </recommendedName>
</protein>